<evidence type="ECO:0000313" key="19">
    <source>
        <dbReference type="Proteomes" id="UP000183567"/>
    </source>
</evidence>
<dbReference type="InterPro" id="IPR036264">
    <property type="entry name" value="Bact_exopeptidase_dim_dom"/>
</dbReference>
<dbReference type="InterPro" id="IPR044443">
    <property type="entry name" value="Ribosomal_mL44_DSRM_fung"/>
</dbReference>
<evidence type="ECO:0000256" key="11">
    <source>
        <dbReference type="ARBA" id="ARBA00023274"/>
    </source>
</evidence>
<dbReference type="CDD" id="cd05674">
    <property type="entry name" value="M20_yscS"/>
    <property type="match status" value="1"/>
</dbReference>
<dbReference type="EMBL" id="LVVM01005392">
    <property type="protein sequence ID" value="OJA10668.1"/>
    <property type="molecule type" value="Genomic_DNA"/>
</dbReference>
<keyword evidence="19" id="KW-1185">Reference proteome</keyword>
<evidence type="ECO:0000256" key="4">
    <source>
        <dbReference type="ARBA" id="ARBA00022723"/>
    </source>
</evidence>
<evidence type="ECO:0000313" key="18">
    <source>
        <dbReference type="EMBL" id="OJA10668.1"/>
    </source>
</evidence>
<dbReference type="GO" id="GO:0000328">
    <property type="term" value="C:fungal-type vacuole lumen"/>
    <property type="evidence" value="ECO:0007669"/>
    <property type="project" value="TreeGrafter"/>
</dbReference>
<dbReference type="GO" id="GO:0003725">
    <property type="term" value="F:double-stranded RNA binding"/>
    <property type="evidence" value="ECO:0007669"/>
    <property type="project" value="InterPro"/>
</dbReference>
<dbReference type="Pfam" id="PF22935">
    <property type="entry name" value="RM44_endonuclase"/>
    <property type="match status" value="1"/>
</dbReference>
<dbReference type="GO" id="GO:0046872">
    <property type="term" value="F:metal ion binding"/>
    <property type="evidence" value="ECO:0007669"/>
    <property type="project" value="UniProtKB-KW"/>
</dbReference>
<dbReference type="SUPFAM" id="SSF54768">
    <property type="entry name" value="dsRNA-binding domain-like"/>
    <property type="match status" value="1"/>
</dbReference>
<comment type="subcellular location">
    <subcellularLocation>
        <location evidence="1">Mitochondrion</location>
    </subcellularLocation>
</comment>
<comment type="similarity">
    <text evidence="12">Belongs to the ribonuclease III family. Mitochondrion-specific ribosomal protein mL44 subfamily.</text>
</comment>
<sequence length="961" mass="104766">MGHVSKRLYSTASKLAVSTAQLKQFPPKEAILRLDSGKPNFFDPESWAALQPPPTSSLTAFAHRIGLANVLSSIDVVRRACTHKSFVNLHAKYYPSSPSPPTNANLATLGNALMGLFASEYLHAAYPHLPTRVLKAAVSAHVGPLTCASVAQEMGAVPLLRWHRQPATPMSPALLHSDALASIPRAITALVYQERSLQSARKFVQSFFFSRQVDLQSMIKFRDPKRALIETVAKFGHQRPKSRLLKETGRYSNSPVFVVGIFSGLDKLGEGFGSSLKMAEYRAAEDSLHRLYLTRTPDHLLHVPSSTFPLKQGNVYMTGTETPYTPGVLGEAEILYASSGRSNVVAPRRQTLEELEARRDGLDHTSLKTLSMSTSNEKTDEFLPGTWPPRRTSSSTSRRVSLKAGLVVLAVVASTFLWRSPFDIGSHNIHGRLGASGICPQVSELIPKSNFALWKALGDTYGTDAFKMRAVDWLAGAVKIPTESYDQMGPVGTDPRWKKFSTFHDYMSTTFPLVHSTLELTKVNTYGLIYVWKGMDSSLQPLLLAAHQDVVPVEETTIDQWQYPPFSGHFDGERVWGRGSQDDKSGLIGIMSAMESMLENKFQPTRTVVLASGFDEETSGLHGAQTLAPVLLEMFGENGYAMLVDEGSGYGEQFGRVIATPGISEKGYMDVMINVASPGGHSSLPPPHTSIGILADILVNLEKNPFEAHLERGSPTYMSAQCLVHAPELPASLRRDIIHAERNEGALHRVEQELFKNPQFKSLVGTTQAIDLINGGVKVNALPEQAWAVVNHRISTQSSVSATKQRDTELLTSIASSFNLSYTAFGARITDADAPAFGILTLSEAYTHGLEPAALSPTGHDAVPYQLLSGTIKAAYNSHRGVSGDDSLLISPGIMSGNTDTRYYWKLTEHIFRYGHTDGAGGGSLSSGVHTVNEAITIGSFVEMIRFFTTLILNVDESALP</sequence>
<name>A0A1J8QFY9_9AGAM</name>
<dbReference type="InterPro" id="IPR055189">
    <property type="entry name" value="RM44_endonuclase"/>
</dbReference>
<dbReference type="InterPro" id="IPR014720">
    <property type="entry name" value="dsRBD_dom"/>
</dbReference>
<dbReference type="SUPFAM" id="SSF53187">
    <property type="entry name" value="Zn-dependent exopeptidases"/>
    <property type="match status" value="1"/>
</dbReference>
<evidence type="ECO:0000259" key="16">
    <source>
        <dbReference type="PROSITE" id="PS50137"/>
    </source>
</evidence>
<accession>A0A1J8QFY9</accession>
<dbReference type="GO" id="GO:0004525">
    <property type="term" value="F:ribonuclease III activity"/>
    <property type="evidence" value="ECO:0007669"/>
    <property type="project" value="InterPro"/>
</dbReference>
<dbReference type="Gene3D" id="3.30.160.20">
    <property type="match status" value="1"/>
</dbReference>
<dbReference type="Pfam" id="PF07687">
    <property type="entry name" value="M20_dimer"/>
    <property type="match status" value="1"/>
</dbReference>
<dbReference type="PANTHER" id="PTHR45962">
    <property type="entry name" value="N-FATTY-ACYL-AMINO ACID SYNTHASE/HYDROLASE PM20D1"/>
    <property type="match status" value="1"/>
</dbReference>
<evidence type="ECO:0000256" key="3">
    <source>
        <dbReference type="ARBA" id="ARBA00022670"/>
    </source>
</evidence>
<comment type="caution">
    <text evidence="18">The sequence shown here is derived from an EMBL/GenBank/DDBJ whole genome shotgun (WGS) entry which is preliminary data.</text>
</comment>
<dbReference type="InterPro" id="IPR000999">
    <property type="entry name" value="RNase_III_dom"/>
</dbReference>
<evidence type="ECO:0000256" key="12">
    <source>
        <dbReference type="ARBA" id="ARBA00024034"/>
    </source>
</evidence>
<dbReference type="InterPro" id="IPR044444">
    <property type="entry name" value="Ribosomal_mL44_DSRM_metazoa"/>
</dbReference>
<dbReference type="InterPro" id="IPR011650">
    <property type="entry name" value="Peptidase_M20_dimer"/>
</dbReference>
<keyword evidence="9" id="KW-0689">Ribosomal protein</keyword>
<dbReference type="FunFam" id="3.40.630.10:FF:000027">
    <property type="entry name" value="N-fatty-acyl-amino acid synthase/hydrolase PM20D1"/>
    <property type="match status" value="1"/>
</dbReference>
<comment type="similarity">
    <text evidence="2">Belongs to the peptidase M20A family.</text>
</comment>
<evidence type="ECO:0000256" key="13">
    <source>
        <dbReference type="ARBA" id="ARBA00035187"/>
    </source>
</evidence>
<keyword evidence="10" id="KW-0496">Mitochondrion</keyword>
<dbReference type="InterPro" id="IPR002933">
    <property type="entry name" value="Peptidase_M20"/>
</dbReference>
<dbReference type="OrthoDB" id="3064516at2759"/>
<dbReference type="PANTHER" id="PTHR45962:SF1">
    <property type="entry name" value="N-FATTY-ACYL-AMINO ACID SYNTHASE_HYDROLASE PM20D1"/>
    <property type="match status" value="1"/>
</dbReference>
<dbReference type="GO" id="GO:0006396">
    <property type="term" value="P:RNA processing"/>
    <property type="evidence" value="ECO:0007669"/>
    <property type="project" value="InterPro"/>
</dbReference>
<dbReference type="STRING" id="180088.A0A1J8QFY9"/>
<evidence type="ECO:0000256" key="5">
    <source>
        <dbReference type="ARBA" id="ARBA00022801"/>
    </source>
</evidence>
<dbReference type="AlphaFoldDB" id="A0A1J8QFY9"/>
<feature type="domain" description="RNase III" evidence="17">
    <location>
        <begin position="58"/>
        <end position="196"/>
    </location>
</feature>
<dbReference type="Pfam" id="PF01546">
    <property type="entry name" value="Peptidase_M20"/>
    <property type="match status" value="1"/>
</dbReference>
<evidence type="ECO:0000256" key="14">
    <source>
        <dbReference type="PROSITE-ProRule" id="PRU00266"/>
    </source>
</evidence>
<dbReference type="Proteomes" id="UP000183567">
    <property type="component" value="Unassembled WGS sequence"/>
</dbReference>
<evidence type="ECO:0000256" key="8">
    <source>
        <dbReference type="ARBA" id="ARBA00022946"/>
    </source>
</evidence>
<evidence type="ECO:0000256" key="6">
    <source>
        <dbReference type="ARBA" id="ARBA00022833"/>
    </source>
</evidence>
<keyword evidence="11" id="KW-0687">Ribonucleoprotein</keyword>
<dbReference type="SMART" id="SM00535">
    <property type="entry name" value="RIBOc"/>
    <property type="match status" value="1"/>
</dbReference>
<evidence type="ECO:0000256" key="2">
    <source>
        <dbReference type="ARBA" id="ARBA00006247"/>
    </source>
</evidence>
<dbReference type="CDD" id="cd00593">
    <property type="entry name" value="RIBOc"/>
    <property type="match status" value="1"/>
</dbReference>
<keyword evidence="6" id="KW-0862">Zinc</keyword>
<dbReference type="Pfam" id="PF22892">
    <property type="entry name" value="DSRM_MRPL44"/>
    <property type="match status" value="1"/>
</dbReference>
<dbReference type="CDD" id="cd19873">
    <property type="entry name" value="DSRM_MRPL3_like"/>
    <property type="match status" value="1"/>
</dbReference>
<dbReference type="SUPFAM" id="SSF69065">
    <property type="entry name" value="RNase III domain-like"/>
    <property type="match status" value="1"/>
</dbReference>
<dbReference type="InterPro" id="IPR001261">
    <property type="entry name" value="ArgE/DapE_CS"/>
</dbReference>
<keyword evidence="3" id="KW-0645">Protease</keyword>
<dbReference type="SMART" id="SM00358">
    <property type="entry name" value="DSRM"/>
    <property type="match status" value="1"/>
</dbReference>
<protein>
    <recommendedName>
        <fullName evidence="13">Large ribosomal subunit protein mL44</fullName>
    </recommendedName>
</protein>
<dbReference type="SUPFAM" id="SSF55031">
    <property type="entry name" value="Bacterial exopeptidase dimerisation domain"/>
    <property type="match status" value="1"/>
</dbReference>
<reference evidence="18 19" key="1">
    <citation type="submission" date="2016-03" db="EMBL/GenBank/DDBJ databases">
        <title>Comparative genomics of the ectomycorrhizal sister species Rhizopogon vinicolor and Rhizopogon vesiculosus (Basidiomycota: Boletales) reveals a divergence of the mating type B locus.</title>
        <authorList>
            <person name="Mujic A.B."/>
            <person name="Kuo A."/>
            <person name="Tritt A."/>
            <person name="Lipzen A."/>
            <person name="Chen C."/>
            <person name="Johnson J."/>
            <person name="Sharma A."/>
            <person name="Barry K."/>
            <person name="Grigoriev I.V."/>
            <person name="Spatafora J.W."/>
        </authorList>
    </citation>
    <scope>NUCLEOTIDE SEQUENCE [LARGE SCALE GENOMIC DNA]</scope>
    <source>
        <strain evidence="18 19">AM-OR11-056</strain>
    </source>
</reference>
<evidence type="ECO:0000256" key="9">
    <source>
        <dbReference type="ARBA" id="ARBA00022980"/>
    </source>
</evidence>
<keyword evidence="5" id="KW-0378">Hydrolase</keyword>
<dbReference type="Gene3D" id="3.30.70.360">
    <property type="match status" value="1"/>
</dbReference>
<dbReference type="Gene3D" id="3.40.630.10">
    <property type="entry name" value="Zn peptidases"/>
    <property type="match status" value="1"/>
</dbReference>
<dbReference type="InterPro" id="IPR047177">
    <property type="entry name" value="Pept_M20A"/>
</dbReference>
<dbReference type="PROSITE" id="PS50142">
    <property type="entry name" value="RNASE_3_2"/>
    <property type="match status" value="1"/>
</dbReference>
<feature type="region of interest" description="Disordered" evidence="15">
    <location>
        <begin position="374"/>
        <end position="395"/>
    </location>
</feature>
<dbReference type="Gene3D" id="1.10.1520.10">
    <property type="entry name" value="Ribonuclease III domain"/>
    <property type="match status" value="1"/>
</dbReference>
<evidence type="ECO:0000256" key="15">
    <source>
        <dbReference type="SAM" id="MobiDB-lite"/>
    </source>
</evidence>
<dbReference type="GO" id="GO:0051603">
    <property type="term" value="P:proteolysis involved in protein catabolic process"/>
    <property type="evidence" value="ECO:0007669"/>
    <property type="project" value="TreeGrafter"/>
</dbReference>
<evidence type="ECO:0000259" key="17">
    <source>
        <dbReference type="PROSITE" id="PS50142"/>
    </source>
</evidence>
<proteinExistence type="inferred from homology"/>
<keyword evidence="7 14" id="KW-0694">RNA-binding</keyword>
<dbReference type="InterPro" id="IPR036389">
    <property type="entry name" value="RNase_III_sf"/>
</dbReference>
<evidence type="ECO:0000256" key="10">
    <source>
        <dbReference type="ARBA" id="ARBA00023128"/>
    </source>
</evidence>
<keyword evidence="8" id="KW-0809">Transit peptide</keyword>
<dbReference type="GO" id="GO:0004180">
    <property type="term" value="F:carboxypeptidase activity"/>
    <property type="evidence" value="ECO:0007669"/>
    <property type="project" value="TreeGrafter"/>
</dbReference>
<feature type="domain" description="DRBM" evidence="16">
    <location>
        <begin position="223"/>
        <end position="293"/>
    </location>
</feature>
<dbReference type="PROSITE" id="PS00758">
    <property type="entry name" value="ARGE_DAPE_CPG2_1"/>
    <property type="match status" value="1"/>
</dbReference>
<organism evidence="18 19">
    <name type="scientific">Rhizopogon vesiculosus</name>
    <dbReference type="NCBI Taxonomy" id="180088"/>
    <lineage>
        <taxon>Eukaryota</taxon>
        <taxon>Fungi</taxon>
        <taxon>Dikarya</taxon>
        <taxon>Basidiomycota</taxon>
        <taxon>Agaricomycotina</taxon>
        <taxon>Agaricomycetes</taxon>
        <taxon>Agaricomycetidae</taxon>
        <taxon>Boletales</taxon>
        <taxon>Suillineae</taxon>
        <taxon>Rhizopogonaceae</taxon>
        <taxon>Rhizopogon</taxon>
    </lineage>
</organism>
<gene>
    <name evidence="18" type="ORF">AZE42_01028</name>
</gene>
<evidence type="ECO:0000256" key="1">
    <source>
        <dbReference type="ARBA" id="ARBA00004173"/>
    </source>
</evidence>
<keyword evidence="4" id="KW-0479">Metal-binding</keyword>
<evidence type="ECO:0000256" key="7">
    <source>
        <dbReference type="ARBA" id="ARBA00022884"/>
    </source>
</evidence>
<dbReference type="PROSITE" id="PS50137">
    <property type="entry name" value="DS_RBD"/>
    <property type="match status" value="1"/>
</dbReference>